<comment type="caution">
    <text evidence="2">The sequence shown here is derived from an EMBL/GenBank/DDBJ whole genome shotgun (WGS) entry which is preliminary data.</text>
</comment>
<dbReference type="RefSeq" id="WP_306832956.1">
    <property type="nucleotide sequence ID" value="NZ_JAUSRF010000004.1"/>
</dbReference>
<organism evidence="2 3">
    <name type="scientific">Neorhizobium huautlense</name>
    <dbReference type="NCBI Taxonomy" id="67774"/>
    <lineage>
        <taxon>Bacteria</taxon>
        <taxon>Pseudomonadati</taxon>
        <taxon>Pseudomonadota</taxon>
        <taxon>Alphaproteobacteria</taxon>
        <taxon>Hyphomicrobiales</taxon>
        <taxon>Rhizobiaceae</taxon>
        <taxon>Rhizobium/Agrobacterium group</taxon>
        <taxon>Neorhizobium</taxon>
    </lineage>
</organism>
<keyword evidence="1" id="KW-0472">Membrane</keyword>
<sequence length="41" mass="4856">MTFMAAFYLYIIPAATVVIGLAWIMFDKRQERRNKRLHPGE</sequence>
<protein>
    <submittedName>
        <fullName evidence="2">Uncharacterized protein</fullName>
    </submittedName>
</protein>
<reference evidence="2 3" key="1">
    <citation type="submission" date="2023-07" db="EMBL/GenBank/DDBJ databases">
        <title>Sorghum-associated microbial communities from plants grown in Nebraska, USA.</title>
        <authorList>
            <person name="Schachtman D."/>
        </authorList>
    </citation>
    <scope>NUCLEOTIDE SEQUENCE [LARGE SCALE GENOMIC DNA]</scope>
    <source>
        <strain evidence="2 3">DS1307</strain>
    </source>
</reference>
<feature type="transmembrane region" description="Helical" evidence="1">
    <location>
        <begin position="6"/>
        <end position="26"/>
    </location>
</feature>
<keyword evidence="1" id="KW-0812">Transmembrane</keyword>
<keyword evidence="3" id="KW-1185">Reference proteome</keyword>
<evidence type="ECO:0000313" key="3">
    <source>
        <dbReference type="Proteomes" id="UP001241472"/>
    </source>
</evidence>
<evidence type="ECO:0000313" key="2">
    <source>
        <dbReference type="EMBL" id="MDP9836836.1"/>
    </source>
</evidence>
<proteinExistence type="predicted"/>
<dbReference type="Proteomes" id="UP001241472">
    <property type="component" value="Unassembled WGS sequence"/>
</dbReference>
<name>A0ABT9PQU8_9HYPH</name>
<dbReference type="EMBL" id="JAUSRF010000004">
    <property type="protein sequence ID" value="MDP9836836.1"/>
    <property type="molecule type" value="Genomic_DNA"/>
</dbReference>
<keyword evidence="1" id="KW-1133">Transmembrane helix</keyword>
<accession>A0ABT9PQU8</accession>
<evidence type="ECO:0000256" key="1">
    <source>
        <dbReference type="SAM" id="Phobius"/>
    </source>
</evidence>
<gene>
    <name evidence="2" type="ORF">J2T09_001581</name>
</gene>